<sequence>MSDGSEPEDDERAHDGQPGEEQDERNRLMLAGMRGRLGRWARSSGSQALRWTPGTLIAVLAAGAFSPLLTGGALVATGFGVLGAVGGNVLTDVLQSAVQRLRPDASQDEIAEEIQRRIEELLAEGGDRAASLRSDIARVLQGVGSMGELLGEALSDQEEARQRLLAGLAALGEEFGEFRFLLQDVTDALDTLQTSADLHSMQHDQMIDLQHRQLTETRLVRGDLAALGRGLPGEREPAPAARWSGDCPYRGLAAFREIDAELFHGRAQATEELVRIAARTMATRRDGPHLVVVTGASGVGKSSLLRAGLLPALAEAAGELPAEVAHWPRIVTTPTAFGPPLRTLALHLAALARIGDPDALRERLAAEPERAGPLIRQALLAEGLRRQRAGAAGDDLRLVLVVDQFEDLFGPNGPGDAQARAFVAALHAAAVSPRAGHGVPPALVVIAVRGDRIDDCARHPVLRQALQESQFVLGPMEEPDLRRAIIGQAEAAGLRIENRLVETILAELRSPELAAFKSGTLPLLSQAMLLTWERREGNRLSDRAYELSGGVRKAVEKSAEEVYAGLTPEEQALAEGALRRLTLIGRDERPVGRRVPLEDLSGRSLRVLEKFAAKRLVVIGNGGAEPAHQMLLEAWPQLRDWLKADVEEWKLYGRLVQDAEQWSGSRLDPSFLYRGRQLETIREAERRWPADPGRFPTLEERQREFLNASAAAETERLRRRQALLGAIAALVVIALVAVVSAVRVGGRADAEHAAGLSRRLAASGARTSDPVVAALLAAAAWRVAPTDEARHGLRAVLAGRHRGTLVGHLDGVRAVAFSPDGRTLATGGTDSLVRLWDVASHRPIGRPLAGHAGTVTSVAFGPDGRTLTSAGDDRTVQLWDVAAKRRVTALAVGSAGPAVLGPGGSTFFAGERLWDLASRRPVGEPLDTTVGGVAFSPDGRMVATADLEGHVRLWDTAIQRQIGRTLTGAAGPLTFSPDGAFLLTSTGTARLRLWEVAGQRTLGDLPGCASGVPARVTAFDRDGDTIAVGCGDGSLRLWDVFTRRLLIEPIKGHDAAVTSISFSPDGTTLASAGDGEGAVRLWDVRSPLLASVSDRDGPVAADRSGRRLATGAVGNGDWHVRAWDLTTGRNTALGGHDDWTRAFAFSPDGGGLAAAADDRVQIWDLASGRIRTTLADVGPVQALAYSADGKSLLVVASEAGFTVGRWDVTSGRLLRTLAPKVAPSENLESSGHLTLSPDLRLLAMVGNGQTVRLWDLAGGRFAGGPMAGHTDRIDDVAFSPDGRLIATAGSDRTLRLWDTATRRPVGQPLTGHTDDVLTVAFSEDGRTLASGGRDGTIRLWDTATRSPLGAPFTGPFESVRALAFLPGRGTLAAVDDTRTLRLWRVGEPSDLLGAVCATAGRPMTRAEWQRYAPGEEFQTVCDHRPAAPPVFPSAKGFPTPLPVVTPSASARAAAPARAAQFAGRYTLVLDAAATKAAFRPEAPAQTYPLQQDITNKAALYRGSRPIDFEAACTGPDCALRLTGFAGEPPITLARTRSGTFQGSTGDRTWTVRADTIAADRVTTFTLTYLIRDRSRVYSGTLEFRGARS</sequence>
<accession>A0A1H6DT47</accession>
<dbReference type="InterPro" id="IPR027417">
    <property type="entry name" value="P-loop_NTPase"/>
</dbReference>
<keyword evidence="2" id="KW-0677">Repeat</keyword>
<feature type="repeat" description="WD" evidence="3">
    <location>
        <begin position="1309"/>
        <end position="1350"/>
    </location>
</feature>
<dbReference type="SMART" id="SM00320">
    <property type="entry name" value="WD40"/>
    <property type="match status" value="12"/>
</dbReference>
<name>A0A1H6DT47_9ACTN</name>
<dbReference type="SUPFAM" id="SSF50978">
    <property type="entry name" value="WD40 repeat-like"/>
    <property type="match status" value="2"/>
</dbReference>
<dbReference type="InterPro" id="IPR019775">
    <property type="entry name" value="WD40_repeat_CS"/>
</dbReference>
<evidence type="ECO:0000256" key="4">
    <source>
        <dbReference type="SAM" id="MobiDB-lite"/>
    </source>
</evidence>
<feature type="repeat" description="WD" evidence="3">
    <location>
        <begin position="1133"/>
        <end position="1173"/>
    </location>
</feature>
<evidence type="ECO:0000313" key="8">
    <source>
        <dbReference type="EMBL" id="SEG87923.1"/>
    </source>
</evidence>
<protein>
    <submittedName>
        <fullName evidence="8">WD40 repeat</fullName>
    </submittedName>
</protein>
<keyword evidence="9" id="KW-1185">Reference proteome</keyword>
<dbReference type="PROSITE" id="PS50294">
    <property type="entry name" value="WD_REPEATS_REGION"/>
    <property type="match status" value="5"/>
</dbReference>
<dbReference type="InterPro" id="IPR050349">
    <property type="entry name" value="WD_LIS1/nudF_dynein_reg"/>
</dbReference>
<dbReference type="InterPro" id="IPR036322">
    <property type="entry name" value="WD40_repeat_dom_sf"/>
</dbReference>
<dbReference type="Gene3D" id="2.130.10.10">
    <property type="entry name" value="YVTN repeat-like/Quinoprotein amine dehydrogenase"/>
    <property type="match status" value="5"/>
</dbReference>
<evidence type="ECO:0000259" key="6">
    <source>
        <dbReference type="Pfam" id="PF08662"/>
    </source>
</evidence>
<evidence type="ECO:0000256" key="3">
    <source>
        <dbReference type="PROSITE-ProRule" id="PRU00221"/>
    </source>
</evidence>
<evidence type="ECO:0000256" key="5">
    <source>
        <dbReference type="SAM" id="Phobius"/>
    </source>
</evidence>
<feature type="repeat" description="WD" evidence="3">
    <location>
        <begin position="1050"/>
        <end position="1086"/>
    </location>
</feature>
<feature type="repeat" description="WD" evidence="3">
    <location>
        <begin position="848"/>
        <end position="889"/>
    </location>
</feature>
<feature type="domain" description="Novel STAND NTPase 1" evidence="7">
    <location>
        <begin position="248"/>
        <end position="666"/>
    </location>
</feature>
<dbReference type="EMBL" id="FNVO01000021">
    <property type="protein sequence ID" value="SEG87923.1"/>
    <property type="molecule type" value="Genomic_DNA"/>
</dbReference>
<keyword evidence="5" id="KW-0812">Transmembrane</keyword>
<feature type="transmembrane region" description="Helical" evidence="5">
    <location>
        <begin position="722"/>
        <end position="742"/>
    </location>
</feature>
<dbReference type="RefSeq" id="WP_103943319.1">
    <property type="nucleotide sequence ID" value="NZ_FNVO01000021.1"/>
</dbReference>
<dbReference type="PANTHER" id="PTHR44129">
    <property type="entry name" value="WD REPEAT-CONTAINING PROTEIN POP1"/>
    <property type="match status" value="1"/>
</dbReference>
<feature type="repeat" description="WD" evidence="3">
    <location>
        <begin position="930"/>
        <end position="955"/>
    </location>
</feature>
<feature type="domain" description="Translation initiation factor beta propellor-like" evidence="6">
    <location>
        <begin position="933"/>
        <end position="993"/>
    </location>
</feature>
<dbReference type="Proteomes" id="UP000236723">
    <property type="component" value="Unassembled WGS sequence"/>
</dbReference>
<dbReference type="InterPro" id="IPR049052">
    <property type="entry name" value="nSTAND1"/>
</dbReference>
<dbReference type="Pfam" id="PF08662">
    <property type="entry name" value="eIF2A"/>
    <property type="match status" value="1"/>
</dbReference>
<reference evidence="9" key="1">
    <citation type="submission" date="2016-10" db="EMBL/GenBank/DDBJ databases">
        <authorList>
            <person name="Varghese N."/>
            <person name="Submissions S."/>
        </authorList>
    </citation>
    <scope>NUCLEOTIDE SEQUENCE [LARGE SCALE GENOMIC DNA]</scope>
    <source>
        <strain evidence="9">DSM 43163</strain>
    </source>
</reference>
<feature type="repeat" description="WD" evidence="3">
    <location>
        <begin position="1266"/>
        <end position="1307"/>
    </location>
</feature>
<feature type="transmembrane region" description="Helical" evidence="5">
    <location>
        <begin position="74"/>
        <end position="94"/>
    </location>
</feature>
<evidence type="ECO:0000256" key="1">
    <source>
        <dbReference type="ARBA" id="ARBA00022574"/>
    </source>
</evidence>
<dbReference type="InterPro" id="IPR015943">
    <property type="entry name" value="WD40/YVTN_repeat-like_dom_sf"/>
</dbReference>
<dbReference type="Pfam" id="PF00400">
    <property type="entry name" value="WD40"/>
    <property type="match status" value="7"/>
</dbReference>
<dbReference type="InterPro" id="IPR020472">
    <property type="entry name" value="WD40_PAC1"/>
</dbReference>
<keyword evidence="1 3" id="KW-0853">WD repeat</keyword>
<evidence type="ECO:0000259" key="7">
    <source>
        <dbReference type="Pfam" id="PF20703"/>
    </source>
</evidence>
<feature type="repeat" description="WD" evidence="3">
    <location>
        <begin position="805"/>
        <end position="846"/>
    </location>
</feature>
<dbReference type="SUPFAM" id="SSF52540">
    <property type="entry name" value="P-loop containing nucleoside triphosphate hydrolases"/>
    <property type="match status" value="1"/>
</dbReference>
<dbReference type="InterPro" id="IPR013979">
    <property type="entry name" value="TIF_beta_prop-like"/>
</dbReference>
<dbReference type="InterPro" id="IPR001680">
    <property type="entry name" value="WD40_rpt"/>
</dbReference>
<feature type="region of interest" description="Disordered" evidence="4">
    <location>
        <begin position="1"/>
        <end position="24"/>
    </location>
</feature>
<keyword evidence="5" id="KW-0472">Membrane</keyword>
<dbReference type="CDD" id="cd00200">
    <property type="entry name" value="WD40"/>
    <property type="match status" value="2"/>
</dbReference>
<dbReference type="Pfam" id="PF20703">
    <property type="entry name" value="nSTAND1"/>
    <property type="match status" value="1"/>
</dbReference>
<feature type="repeat" description="WD" evidence="3">
    <location>
        <begin position="1018"/>
        <end position="1048"/>
    </location>
</feature>
<gene>
    <name evidence="8" type="ORF">SAMN04489712_12137</name>
</gene>
<organism evidence="8 9">
    <name type="scientific">Thermomonospora echinospora</name>
    <dbReference type="NCBI Taxonomy" id="1992"/>
    <lineage>
        <taxon>Bacteria</taxon>
        <taxon>Bacillati</taxon>
        <taxon>Actinomycetota</taxon>
        <taxon>Actinomycetes</taxon>
        <taxon>Streptosporangiales</taxon>
        <taxon>Thermomonosporaceae</taxon>
        <taxon>Thermomonospora</taxon>
    </lineage>
</organism>
<dbReference type="PRINTS" id="PR00320">
    <property type="entry name" value="GPROTEINBRPT"/>
</dbReference>
<feature type="compositionally biased region" description="Acidic residues" evidence="4">
    <location>
        <begin position="1"/>
        <end position="10"/>
    </location>
</feature>
<evidence type="ECO:0000313" key="9">
    <source>
        <dbReference type="Proteomes" id="UP000236723"/>
    </source>
</evidence>
<proteinExistence type="predicted"/>
<dbReference type="PROSITE" id="PS50082">
    <property type="entry name" value="WD_REPEATS_2"/>
    <property type="match status" value="8"/>
</dbReference>
<dbReference type="PROSITE" id="PS00678">
    <property type="entry name" value="WD_REPEATS_1"/>
    <property type="match status" value="2"/>
</dbReference>
<evidence type="ECO:0000256" key="2">
    <source>
        <dbReference type="ARBA" id="ARBA00022737"/>
    </source>
</evidence>
<dbReference type="OrthoDB" id="414967at2"/>
<keyword evidence="5" id="KW-1133">Transmembrane helix</keyword>